<keyword evidence="2" id="KW-0812">Transmembrane</keyword>
<keyword evidence="4" id="KW-1185">Reference proteome</keyword>
<feature type="region of interest" description="Disordered" evidence="1">
    <location>
        <begin position="345"/>
        <end position="368"/>
    </location>
</feature>
<evidence type="ECO:0000256" key="1">
    <source>
        <dbReference type="SAM" id="MobiDB-lite"/>
    </source>
</evidence>
<gene>
    <name evidence="3" type="ORF">OHT53_19535</name>
</gene>
<sequence length="368" mass="39422">MSNNMPLHTKSSEFGPWELREGVRARASELEVLLDERIARHPDNRRVELLARQAMLELDKAREAVLPRGHARWYKMGAHVTVGQIHLDTAHNLLLRLSEPQEVIPMMPGVLAFVREHLPPSDPRREQVELISGRTTATGTLTPADLETVLDAVGVARKESIREALRIRSFVHIVALVTFLLWLGAALVAVLGGVSYDTLPLCFTPSQGIGEAGFEVVCPVKMTGNLPPGGDLNEALSYAVTRVDYLVVEIVGIVAAGISAATSLHKMRGTAAPYNIPVVLAALKLPTGALTAVLGLLLMRGGFIPGLSALDSSAQIIAWAIIFGYSQQLFTRLVDSQAEALLNSFGPPPTGAVPPPPPPSGLAGQPPQ</sequence>
<feature type="transmembrane region" description="Helical" evidence="2">
    <location>
        <begin position="276"/>
        <end position="297"/>
    </location>
</feature>
<evidence type="ECO:0008006" key="5">
    <source>
        <dbReference type="Google" id="ProtNLM"/>
    </source>
</evidence>
<feature type="transmembrane region" description="Helical" evidence="2">
    <location>
        <begin position="170"/>
        <end position="191"/>
    </location>
</feature>
<dbReference type="RefSeq" id="WP_328735522.1">
    <property type="nucleotide sequence ID" value="NZ_CP108038.1"/>
</dbReference>
<proteinExistence type="predicted"/>
<reference evidence="3" key="1">
    <citation type="submission" date="2022-10" db="EMBL/GenBank/DDBJ databases">
        <title>The complete genomes of actinobacterial strains from the NBC collection.</title>
        <authorList>
            <person name="Joergensen T.S."/>
            <person name="Alvarez Arevalo M."/>
            <person name="Sterndorff E.B."/>
            <person name="Faurdal D."/>
            <person name="Vuksanovic O."/>
            <person name="Mourched A.-S."/>
            <person name="Charusanti P."/>
            <person name="Shaw S."/>
            <person name="Blin K."/>
            <person name="Weber T."/>
        </authorList>
    </citation>
    <scope>NUCLEOTIDE SEQUENCE</scope>
    <source>
        <strain evidence="3">NBC_00302</strain>
    </source>
</reference>
<feature type="transmembrane region" description="Helical" evidence="2">
    <location>
        <begin position="303"/>
        <end position="325"/>
    </location>
</feature>
<dbReference type="EMBL" id="CP108038">
    <property type="protein sequence ID" value="WUN88136.1"/>
    <property type="molecule type" value="Genomic_DNA"/>
</dbReference>
<feature type="transmembrane region" description="Helical" evidence="2">
    <location>
        <begin position="245"/>
        <end position="264"/>
    </location>
</feature>
<evidence type="ECO:0000256" key="2">
    <source>
        <dbReference type="SAM" id="Phobius"/>
    </source>
</evidence>
<keyword evidence="2" id="KW-1133">Transmembrane helix</keyword>
<name>A0ABZ1QZK1_9ACTN</name>
<accession>A0ABZ1QZK1</accession>
<keyword evidence="2" id="KW-0472">Membrane</keyword>
<protein>
    <recommendedName>
        <fullName evidence="5">Integral membrane protein</fullName>
    </recommendedName>
</protein>
<dbReference type="Proteomes" id="UP001432071">
    <property type="component" value="Chromosome"/>
</dbReference>
<dbReference type="GeneID" id="93763210"/>
<evidence type="ECO:0000313" key="4">
    <source>
        <dbReference type="Proteomes" id="UP001432071"/>
    </source>
</evidence>
<organism evidence="3 4">
    <name type="scientific">Streptomyces bobili</name>
    <dbReference type="NCBI Taxonomy" id="67280"/>
    <lineage>
        <taxon>Bacteria</taxon>
        <taxon>Bacillati</taxon>
        <taxon>Actinomycetota</taxon>
        <taxon>Actinomycetes</taxon>
        <taxon>Kitasatosporales</taxon>
        <taxon>Streptomycetaceae</taxon>
        <taxon>Streptomyces</taxon>
    </lineage>
</organism>
<feature type="compositionally biased region" description="Pro residues" evidence="1">
    <location>
        <begin position="346"/>
        <end position="368"/>
    </location>
</feature>
<evidence type="ECO:0000313" key="3">
    <source>
        <dbReference type="EMBL" id="WUN88136.1"/>
    </source>
</evidence>